<dbReference type="HOGENOM" id="CLU_828537_0_0_11"/>
<feature type="signal peptide" evidence="2">
    <location>
        <begin position="1"/>
        <end position="22"/>
    </location>
</feature>
<feature type="compositionally biased region" description="Acidic residues" evidence="1">
    <location>
        <begin position="253"/>
        <end position="281"/>
    </location>
</feature>
<proteinExistence type="predicted"/>
<dbReference type="EMBL" id="CP000511">
    <property type="protein sequence ID" value="ABM14564.1"/>
    <property type="molecule type" value="Genomic_DNA"/>
</dbReference>
<evidence type="ECO:0000256" key="2">
    <source>
        <dbReference type="SAM" id="SignalP"/>
    </source>
</evidence>
<reference evidence="3" key="1">
    <citation type="submission" date="2006-12" db="EMBL/GenBank/DDBJ databases">
        <title>Complete sequence of Mycobacterium vanbaalenii PYR-1.</title>
        <authorList>
            <consortium name="US DOE Joint Genome Institute"/>
            <person name="Copeland A."/>
            <person name="Lucas S."/>
            <person name="Lapidus A."/>
            <person name="Barry K."/>
            <person name="Detter J.C."/>
            <person name="Glavina del Rio T."/>
            <person name="Hammon N."/>
            <person name="Israni S."/>
            <person name="Dalin E."/>
            <person name="Tice H."/>
            <person name="Pitluck S."/>
            <person name="Singan V."/>
            <person name="Schmutz J."/>
            <person name="Larimer F."/>
            <person name="Land M."/>
            <person name="Hauser L."/>
            <person name="Kyrpides N."/>
            <person name="Anderson I.J."/>
            <person name="Miller C."/>
            <person name="Richardson P."/>
        </authorList>
    </citation>
    <scope>NUCLEOTIDE SEQUENCE [LARGE SCALE GENOMIC DNA]</scope>
    <source>
        <strain evidence="3">PYR-1</strain>
    </source>
</reference>
<feature type="compositionally biased region" description="Acidic residues" evidence="1">
    <location>
        <begin position="289"/>
        <end position="311"/>
    </location>
</feature>
<evidence type="ECO:0000313" key="3">
    <source>
        <dbReference type="EMBL" id="ABM14564.1"/>
    </source>
</evidence>
<protein>
    <submittedName>
        <fullName evidence="3">Uncharacterized protein</fullName>
    </submittedName>
</protein>
<keyword evidence="4" id="KW-1185">Reference proteome</keyword>
<organism evidence="3 4">
    <name type="scientific">Mycolicibacterium vanbaalenii (strain DSM 7251 / JCM 13017 / BCRC 16820 / KCTC 9966 / NRRL B-24157 / PYR-1)</name>
    <name type="common">Mycobacterium vanbaalenii</name>
    <dbReference type="NCBI Taxonomy" id="350058"/>
    <lineage>
        <taxon>Bacteria</taxon>
        <taxon>Bacillati</taxon>
        <taxon>Actinomycetota</taxon>
        <taxon>Actinomycetes</taxon>
        <taxon>Mycobacteriales</taxon>
        <taxon>Mycobacteriaceae</taxon>
        <taxon>Mycolicibacterium</taxon>
    </lineage>
</organism>
<feature type="compositionally biased region" description="Low complexity" evidence="1">
    <location>
        <begin position="312"/>
        <end position="335"/>
    </location>
</feature>
<keyword evidence="2" id="KW-0732">Signal</keyword>
<feature type="region of interest" description="Disordered" evidence="1">
    <location>
        <begin position="238"/>
        <end position="335"/>
    </location>
</feature>
<dbReference type="Proteomes" id="UP000009159">
    <property type="component" value="Chromosome"/>
</dbReference>
<feature type="chain" id="PRO_5039570076" evidence="2">
    <location>
        <begin position="23"/>
        <end position="335"/>
    </location>
</feature>
<sequence>MSFVVRTSAAMAVAAVTGAAVMATPMERPVPPTGDPGSSKLVNLAASSRPLYPWPLALARDTEPRRTTAAPTATLEEDPATADQIDEDFIAFRQALRTDFTPFANDLGYLGKQLYIGFNFGESLVASLVFNGTDMLRGEGVLKNLGEIAWDVVLSAVYIAVDELYLHVPGLPPIVVLPDRAPADAPIGWRRPLSPQPGRDLVVPVPYVPSEASQTATVDEGDNAATVDEGDQVETGNIAESDAAEAPPAEQQGDVDDGTDEDLDAQEDVEELEGPENEELEGPAAEEPASTDDADADDADADDEGADEPEAGEPAATTAPDSASGADGSTDTSGG</sequence>
<name>A1TBL4_MYCVP</name>
<dbReference type="AlphaFoldDB" id="A1TBL4"/>
<dbReference type="eggNOG" id="ENOG5031JWG">
    <property type="taxonomic scope" value="Bacteria"/>
</dbReference>
<accession>A1TBL4</accession>
<evidence type="ECO:0000313" key="4">
    <source>
        <dbReference type="Proteomes" id="UP000009159"/>
    </source>
</evidence>
<gene>
    <name evidence="3" type="ordered locus">Mvan_3782</name>
</gene>
<evidence type="ECO:0000256" key="1">
    <source>
        <dbReference type="SAM" id="MobiDB-lite"/>
    </source>
</evidence>
<dbReference type="KEGG" id="mva:Mvan_3782"/>